<keyword evidence="4" id="KW-1185">Reference proteome</keyword>
<feature type="region of interest" description="Disordered" evidence="1">
    <location>
        <begin position="312"/>
        <end position="399"/>
    </location>
</feature>
<protein>
    <submittedName>
        <fullName evidence="3">Uncharacterized protein</fullName>
    </submittedName>
</protein>
<proteinExistence type="predicted"/>
<comment type="caution">
    <text evidence="3">The sequence shown here is derived from an EMBL/GenBank/DDBJ whole genome shotgun (WGS) entry which is preliminary data.</text>
</comment>
<dbReference type="EMBL" id="MCFI01000005">
    <property type="protein sequence ID" value="ORY85022.1"/>
    <property type="molecule type" value="Genomic_DNA"/>
</dbReference>
<dbReference type="AlphaFoldDB" id="A0A1Y2FP96"/>
<evidence type="ECO:0000313" key="2">
    <source>
        <dbReference type="EMBL" id="ORY85022.1"/>
    </source>
</evidence>
<reference evidence="3 4" key="1">
    <citation type="submission" date="2016-07" db="EMBL/GenBank/DDBJ databases">
        <title>Pervasive Adenine N6-methylation of Active Genes in Fungi.</title>
        <authorList>
            <consortium name="DOE Joint Genome Institute"/>
            <person name="Mondo S.J."/>
            <person name="Dannebaum R.O."/>
            <person name="Kuo R.C."/>
            <person name="Labutti K."/>
            <person name="Haridas S."/>
            <person name="Kuo A."/>
            <person name="Salamov A."/>
            <person name="Ahrendt S.R."/>
            <person name="Lipzen A."/>
            <person name="Sullivan W."/>
            <person name="Andreopoulos W.B."/>
            <person name="Clum A."/>
            <person name="Lindquist E."/>
            <person name="Daum C."/>
            <person name="Ramamoorthy G.K."/>
            <person name="Gryganskyi A."/>
            <person name="Culley D."/>
            <person name="Magnuson J.K."/>
            <person name="James T.Y."/>
            <person name="O'Malley M.A."/>
            <person name="Stajich J.E."/>
            <person name="Spatafora J.W."/>
            <person name="Visel A."/>
            <person name="Grigoriev I.V."/>
        </authorList>
    </citation>
    <scope>NUCLEOTIDE SEQUENCE [LARGE SCALE GENOMIC DNA]</scope>
    <source>
        <strain evidence="3 4">12-1054</strain>
    </source>
</reference>
<accession>A0A1Y2FP96</accession>
<gene>
    <name evidence="2" type="ORF">BCR37DRAFT_378000</name>
    <name evidence="3" type="ORF">BCR37DRAFT_378005</name>
</gene>
<evidence type="ECO:0000256" key="1">
    <source>
        <dbReference type="SAM" id="MobiDB-lite"/>
    </source>
</evidence>
<dbReference type="Proteomes" id="UP000193685">
    <property type="component" value="Unassembled WGS sequence"/>
</dbReference>
<organism evidence="3 4">
    <name type="scientific">Protomyces lactucae-debilis</name>
    <dbReference type="NCBI Taxonomy" id="2754530"/>
    <lineage>
        <taxon>Eukaryota</taxon>
        <taxon>Fungi</taxon>
        <taxon>Dikarya</taxon>
        <taxon>Ascomycota</taxon>
        <taxon>Taphrinomycotina</taxon>
        <taxon>Taphrinomycetes</taxon>
        <taxon>Taphrinales</taxon>
        <taxon>Protomycetaceae</taxon>
        <taxon>Protomyces</taxon>
    </lineage>
</organism>
<sequence>MFRSDLKTSKSCVRSKYFSLGSRVTVIHDPGAHCGFLACPYRSSTCACRFTLHLPAIFMTRITARPIKGGRTGQYYISPEVEKKEILRRKIPNHAFSCSSRGNCNIENIAEYVLPSSESTTWMEETHKVTNKNFECSATLLTFSGCLCSDIPGSCQKHNDMTLAKIDCRSQLQVSTHGQVGGSSRQQSHEIYGTSVHDLCQQFNNTADPFHLDSDDTVVYYSAFAAEILGDSFSAECLQNMPAPGQGSSSGHREGICPINFEQCVPLPNADVEQYSMARLPVEDNPLNWPAYQNDPQIQEFYYGHDAQDDQYGYNSAAGSSHGAYQEPHRWQDPAAGTSQWQGIGSDQEQDPAAGTSQPQNPGPGEGQNQGQHQRQNQWQYPGQDQGQDPTFDKPWPFY</sequence>
<feature type="compositionally biased region" description="Low complexity" evidence="1">
    <location>
        <begin position="367"/>
        <end position="380"/>
    </location>
</feature>
<dbReference type="GeneID" id="63785544"/>
<dbReference type="RefSeq" id="XP_040726805.1">
    <property type="nucleotide sequence ID" value="XM_040868945.1"/>
</dbReference>
<feature type="compositionally biased region" description="Polar residues" evidence="1">
    <location>
        <begin position="337"/>
        <end position="347"/>
    </location>
</feature>
<evidence type="ECO:0000313" key="3">
    <source>
        <dbReference type="EMBL" id="ORY85026.1"/>
    </source>
</evidence>
<evidence type="ECO:0000313" key="4">
    <source>
        <dbReference type="Proteomes" id="UP000193685"/>
    </source>
</evidence>
<dbReference type="EMBL" id="MCFI01000005">
    <property type="protein sequence ID" value="ORY85026.1"/>
    <property type="molecule type" value="Genomic_DNA"/>
</dbReference>
<name>A0A1Y2FP96_PROLT</name>